<organism evidence="8 9">
    <name type="scientific">Colletotrichum chlorophyti</name>
    <dbReference type="NCBI Taxonomy" id="708187"/>
    <lineage>
        <taxon>Eukaryota</taxon>
        <taxon>Fungi</taxon>
        <taxon>Dikarya</taxon>
        <taxon>Ascomycota</taxon>
        <taxon>Pezizomycotina</taxon>
        <taxon>Sordariomycetes</taxon>
        <taxon>Hypocreomycetidae</taxon>
        <taxon>Glomerellales</taxon>
        <taxon>Glomerellaceae</taxon>
        <taxon>Colletotrichum</taxon>
    </lineage>
</organism>
<dbReference type="PANTHER" id="PTHR24305:SF237">
    <property type="entry name" value="CYTOCHROME P450 MONOOXYGENASE ATNE-RELATED"/>
    <property type="match status" value="1"/>
</dbReference>
<dbReference type="InterPro" id="IPR050121">
    <property type="entry name" value="Cytochrome_P450_monoxygenase"/>
</dbReference>
<sequence>MESEQNRPPWWLQVQHYPQNQFWVGTRQTRLDVGSDTSSTMLAATLFYLSGSPKAYEKLCREIRTTFQGETNIRIGAKLTCMDEALRIPPPASGALWREIWPGGIAVDSLALPEGVDVGTGIYSLHHHKE</sequence>
<evidence type="ECO:0000256" key="1">
    <source>
        <dbReference type="ARBA" id="ARBA00001971"/>
    </source>
</evidence>
<dbReference type="Pfam" id="PF00067">
    <property type="entry name" value="p450"/>
    <property type="match status" value="1"/>
</dbReference>
<accession>A0A1Q8RV44</accession>
<keyword evidence="7" id="KW-0503">Monooxygenase</keyword>
<dbReference type="EMBL" id="MPGH01000088">
    <property type="protein sequence ID" value="OLN88239.1"/>
    <property type="molecule type" value="Genomic_DNA"/>
</dbReference>
<dbReference type="Proteomes" id="UP000186583">
    <property type="component" value="Unassembled WGS sequence"/>
</dbReference>
<dbReference type="GO" id="GO:0004497">
    <property type="term" value="F:monooxygenase activity"/>
    <property type="evidence" value="ECO:0007669"/>
    <property type="project" value="UniProtKB-KW"/>
</dbReference>
<keyword evidence="3" id="KW-0349">Heme</keyword>
<reference evidence="8 9" key="1">
    <citation type="submission" date="2016-11" db="EMBL/GenBank/DDBJ databases">
        <title>Draft Genome Assembly of Colletotrichum chlorophyti a pathogen of herbaceous plants.</title>
        <authorList>
            <person name="Gan P."/>
            <person name="Narusaka M."/>
            <person name="Tsushima A."/>
            <person name="Narusaka Y."/>
            <person name="Takano Y."/>
            <person name="Shirasu K."/>
        </authorList>
    </citation>
    <scope>NUCLEOTIDE SEQUENCE [LARGE SCALE GENOMIC DNA]</scope>
    <source>
        <strain evidence="8 9">NTL11</strain>
    </source>
</reference>
<dbReference type="GO" id="GO:0020037">
    <property type="term" value="F:heme binding"/>
    <property type="evidence" value="ECO:0007669"/>
    <property type="project" value="InterPro"/>
</dbReference>
<name>A0A1Q8RV44_9PEZI</name>
<gene>
    <name evidence="8" type="ORF">CCHL11_00073</name>
</gene>
<dbReference type="AlphaFoldDB" id="A0A1Q8RV44"/>
<dbReference type="GO" id="GO:0005506">
    <property type="term" value="F:iron ion binding"/>
    <property type="evidence" value="ECO:0007669"/>
    <property type="project" value="InterPro"/>
</dbReference>
<dbReference type="InterPro" id="IPR036396">
    <property type="entry name" value="Cyt_P450_sf"/>
</dbReference>
<evidence type="ECO:0000256" key="4">
    <source>
        <dbReference type="ARBA" id="ARBA00022723"/>
    </source>
</evidence>
<protein>
    <submittedName>
        <fullName evidence="8">Isotrichodermin C-15 hydroxylase 1</fullName>
    </submittedName>
</protein>
<evidence type="ECO:0000313" key="9">
    <source>
        <dbReference type="Proteomes" id="UP000186583"/>
    </source>
</evidence>
<evidence type="ECO:0000256" key="3">
    <source>
        <dbReference type="ARBA" id="ARBA00022617"/>
    </source>
</evidence>
<evidence type="ECO:0000256" key="6">
    <source>
        <dbReference type="ARBA" id="ARBA00023004"/>
    </source>
</evidence>
<evidence type="ECO:0000313" key="8">
    <source>
        <dbReference type="EMBL" id="OLN88239.1"/>
    </source>
</evidence>
<evidence type="ECO:0000256" key="5">
    <source>
        <dbReference type="ARBA" id="ARBA00023002"/>
    </source>
</evidence>
<dbReference type="GO" id="GO:0016705">
    <property type="term" value="F:oxidoreductase activity, acting on paired donors, with incorporation or reduction of molecular oxygen"/>
    <property type="evidence" value="ECO:0007669"/>
    <property type="project" value="InterPro"/>
</dbReference>
<comment type="similarity">
    <text evidence="2">Belongs to the cytochrome P450 family.</text>
</comment>
<dbReference type="STRING" id="708187.A0A1Q8RV44"/>
<comment type="caution">
    <text evidence="8">The sequence shown here is derived from an EMBL/GenBank/DDBJ whole genome shotgun (WGS) entry which is preliminary data.</text>
</comment>
<dbReference type="OrthoDB" id="1470350at2759"/>
<evidence type="ECO:0000256" key="2">
    <source>
        <dbReference type="ARBA" id="ARBA00010617"/>
    </source>
</evidence>
<dbReference type="SUPFAM" id="SSF48264">
    <property type="entry name" value="Cytochrome P450"/>
    <property type="match status" value="1"/>
</dbReference>
<dbReference type="InterPro" id="IPR001128">
    <property type="entry name" value="Cyt_P450"/>
</dbReference>
<keyword evidence="6" id="KW-0408">Iron</keyword>
<proteinExistence type="inferred from homology"/>
<comment type="cofactor">
    <cofactor evidence="1">
        <name>heme</name>
        <dbReference type="ChEBI" id="CHEBI:30413"/>
    </cofactor>
</comment>
<keyword evidence="9" id="KW-1185">Reference proteome</keyword>
<dbReference type="PANTHER" id="PTHR24305">
    <property type="entry name" value="CYTOCHROME P450"/>
    <property type="match status" value="1"/>
</dbReference>
<keyword evidence="4" id="KW-0479">Metal-binding</keyword>
<dbReference type="Gene3D" id="1.10.630.10">
    <property type="entry name" value="Cytochrome P450"/>
    <property type="match status" value="1"/>
</dbReference>
<evidence type="ECO:0000256" key="7">
    <source>
        <dbReference type="ARBA" id="ARBA00023033"/>
    </source>
</evidence>
<keyword evidence="5" id="KW-0560">Oxidoreductase</keyword>